<dbReference type="Proteomes" id="UP001519460">
    <property type="component" value="Unassembled WGS sequence"/>
</dbReference>
<evidence type="ECO:0000313" key="2">
    <source>
        <dbReference type="Proteomes" id="UP001519460"/>
    </source>
</evidence>
<dbReference type="AlphaFoldDB" id="A0ABD0LMR7"/>
<keyword evidence="2" id="KW-1185">Reference proteome</keyword>
<sequence>PASTENLPLSSARLTSKVGGELEDNVVQQPFKPTSSISRVKTRVACVQQREAMPEQLLDTIEWPFLRGRDVDATSHKQVGDKFHTSSQRLLAHGEIRQKCLQ</sequence>
<protein>
    <recommendedName>
        <fullName evidence="3">Kinesin family member 24</fullName>
    </recommendedName>
</protein>
<gene>
    <name evidence="1" type="ORF">BaRGS_00008126</name>
</gene>
<evidence type="ECO:0000313" key="1">
    <source>
        <dbReference type="EMBL" id="KAK7500551.1"/>
    </source>
</evidence>
<proteinExistence type="predicted"/>
<feature type="non-terminal residue" evidence="1">
    <location>
        <position position="1"/>
    </location>
</feature>
<comment type="caution">
    <text evidence="1">The sequence shown here is derived from an EMBL/GenBank/DDBJ whole genome shotgun (WGS) entry which is preliminary data.</text>
</comment>
<organism evidence="1 2">
    <name type="scientific">Batillaria attramentaria</name>
    <dbReference type="NCBI Taxonomy" id="370345"/>
    <lineage>
        <taxon>Eukaryota</taxon>
        <taxon>Metazoa</taxon>
        <taxon>Spiralia</taxon>
        <taxon>Lophotrochozoa</taxon>
        <taxon>Mollusca</taxon>
        <taxon>Gastropoda</taxon>
        <taxon>Caenogastropoda</taxon>
        <taxon>Sorbeoconcha</taxon>
        <taxon>Cerithioidea</taxon>
        <taxon>Batillariidae</taxon>
        <taxon>Batillaria</taxon>
    </lineage>
</organism>
<accession>A0ABD0LMR7</accession>
<name>A0ABD0LMR7_9CAEN</name>
<dbReference type="EMBL" id="JACVVK020000036">
    <property type="protein sequence ID" value="KAK7500551.1"/>
    <property type="molecule type" value="Genomic_DNA"/>
</dbReference>
<evidence type="ECO:0008006" key="3">
    <source>
        <dbReference type="Google" id="ProtNLM"/>
    </source>
</evidence>
<reference evidence="1 2" key="1">
    <citation type="journal article" date="2023" name="Sci. Data">
        <title>Genome assembly of the Korean intertidal mud-creeper Batillaria attramentaria.</title>
        <authorList>
            <person name="Patra A.K."/>
            <person name="Ho P.T."/>
            <person name="Jun S."/>
            <person name="Lee S.J."/>
            <person name="Kim Y."/>
            <person name="Won Y.J."/>
        </authorList>
    </citation>
    <scope>NUCLEOTIDE SEQUENCE [LARGE SCALE GENOMIC DNA]</scope>
    <source>
        <strain evidence="1">Wonlab-2016</strain>
    </source>
</reference>